<organism evidence="2 3">
    <name type="scientific">Deinococcus arcticus</name>
    <dbReference type="NCBI Taxonomy" id="2136176"/>
    <lineage>
        <taxon>Bacteria</taxon>
        <taxon>Thermotogati</taxon>
        <taxon>Deinococcota</taxon>
        <taxon>Deinococci</taxon>
        <taxon>Deinococcales</taxon>
        <taxon>Deinococcaceae</taxon>
        <taxon>Deinococcus</taxon>
    </lineage>
</organism>
<gene>
    <name evidence="2" type="ORF">C8263_17055</name>
</gene>
<dbReference type="EMBL" id="PYSV01000024">
    <property type="protein sequence ID" value="PTA66610.1"/>
    <property type="molecule type" value="Genomic_DNA"/>
</dbReference>
<keyword evidence="3" id="KW-1185">Reference proteome</keyword>
<evidence type="ECO:0000256" key="1">
    <source>
        <dbReference type="SAM" id="MobiDB-lite"/>
    </source>
</evidence>
<evidence type="ECO:0000313" key="2">
    <source>
        <dbReference type="EMBL" id="PTA66610.1"/>
    </source>
</evidence>
<comment type="caution">
    <text evidence="2">The sequence shown here is derived from an EMBL/GenBank/DDBJ whole genome shotgun (WGS) entry which is preliminary data.</text>
</comment>
<dbReference type="Proteomes" id="UP000240317">
    <property type="component" value="Unassembled WGS sequence"/>
</dbReference>
<accession>A0A2T3W3X8</accession>
<reference evidence="2 3" key="1">
    <citation type="submission" date="2018-03" db="EMBL/GenBank/DDBJ databases">
        <title>Draft genome of Deinococcus sp. OD32.</title>
        <authorList>
            <person name="Wang X.-P."/>
            <person name="Du Z.-J."/>
        </authorList>
    </citation>
    <scope>NUCLEOTIDE SEQUENCE [LARGE SCALE GENOMIC DNA]</scope>
    <source>
        <strain evidence="2 3">OD32</strain>
    </source>
</reference>
<evidence type="ECO:0000313" key="3">
    <source>
        <dbReference type="Proteomes" id="UP000240317"/>
    </source>
</evidence>
<feature type="region of interest" description="Disordered" evidence="1">
    <location>
        <begin position="55"/>
        <end position="78"/>
    </location>
</feature>
<protein>
    <submittedName>
        <fullName evidence="2">Uncharacterized protein</fullName>
    </submittedName>
</protein>
<sequence length="78" mass="8329">MTVHASSGDRIGSGAFVPGLRGVMVQVSAWPRLVDGGCWLLVRVPGDARMMPVPVGGRRPSMPARPEPREVFVDQAFG</sequence>
<dbReference type="AlphaFoldDB" id="A0A2T3W3X8"/>
<name>A0A2T3W3X8_9DEIO</name>
<proteinExistence type="predicted"/>